<dbReference type="Proteomes" id="UP001189429">
    <property type="component" value="Unassembled WGS sequence"/>
</dbReference>
<evidence type="ECO:0008006" key="4">
    <source>
        <dbReference type="Google" id="ProtNLM"/>
    </source>
</evidence>
<organism evidence="2 3">
    <name type="scientific">Prorocentrum cordatum</name>
    <dbReference type="NCBI Taxonomy" id="2364126"/>
    <lineage>
        <taxon>Eukaryota</taxon>
        <taxon>Sar</taxon>
        <taxon>Alveolata</taxon>
        <taxon>Dinophyceae</taxon>
        <taxon>Prorocentrales</taxon>
        <taxon>Prorocentraceae</taxon>
        <taxon>Prorocentrum</taxon>
    </lineage>
</organism>
<name>A0ABN9T3L7_9DINO</name>
<protein>
    <recommendedName>
        <fullName evidence="4">GDP-fucose protein O-fucosyltransferase 1</fullName>
    </recommendedName>
</protein>
<accession>A0ABN9T3L7</accession>
<feature type="compositionally biased region" description="Low complexity" evidence="1">
    <location>
        <begin position="467"/>
        <end position="488"/>
    </location>
</feature>
<gene>
    <name evidence="2" type="ORF">PCOR1329_LOCUS35236</name>
</gene>
<evidence type="ECO:0000256" key="1">
    <source>
        <dbReference type="SAM" id="MobiDB-lite"/>
    </source>
</evidence>
<reference evidence="2" key="1">
    <citation type="submission" date="2023-10" db="EMBL/GenBank/DDBJ databases">
        <authorList>
            <person name="Chen Y."/>
            <person name="Shah S."/>
            <person name="Dougan E. K."/>
            <person name="Thang M."/>
            <person name="Chan C."/>
        </authorList>
    </citation>
    <scope>NUCLEOTIDE SEQUENCE [LARGE SCALE GENOMIC DNA]</scope>
</reference>
<evidence type="ECO:0000313" key="2">
    <source>
        <dbReference type="EMBL" id="CAK0839584.1"/>
    </source>
</evidence>
<feature type="non-terminal residue" evidence="2">
    <location>
        <position position="1"/>
    </location>
</feature>
<sequence length="839" mass="88743">ELHGPIEGLACPGFVAGASCCRALPAQRAHAWLQHTLQHHREQLSSLESVVSGVAEAFHADGECAALREELLQTRLAVARFVAAQASEGQAMVEHLVTSGLCAYCFRQDEASEYSMASQDGPSERALAMLAVGLQGAHQGLLDNDWDVLRRDPGRKCVPEYLATFQEGCSVGGRVAHTLLGHGRSVLEAASADGGTAEAVRASVHAIARLRRWGLERRLLSPEFAEEAAESFHEDFQEAADRLLTFLMSPAARLMHQLQILALSMDYRRSSDSPAAGLLWNPFALPGPAPAQDPAPPPRAAAAAGGADPGAAFGTVVLISNRTAEDTVDRLLELLAGPRVLFLEDVCGAALEALGYGCHSGGAAQARCLRPSHATRILRTVAPRDAEQRPHAAWRRHAATRTVAHTAWALAAAAWGPGCEAWLMDLRADDGSACGGAAPLAEAAASVPGARLRVVRDAAAFLGLPTAGGRPSEGAAPPAAARGGEPQESAAAAGAAFADGVPLATRLAAYADFHQRGVELMSNGSTDVPVLVYSCQPFAQCGGHGDRLNGIVTAFFLAVLTRRVFLLDSESPVPLQLLLEPRALDWRVRGGTPVTAALRHLSYHDKRRQFQADIERLAAYPDNMLVISMNYRMIRSLFEAPALRGAAEELALPASAPPFLVAEVFDTLFAQSPALMQEMRRLRAALGGLEDRRFVAVHLRTGDVAWDPARHGAEELEHFLGCARAAEAELGLPGGLETPWLLATDSAEVAARAAETPEGISGKLRIPPSVGRVHIERSDLAGTLEGAGPNLAEWLLFGRAAAAVLSRSYFGETAAEVGRVPAAYFAPGGACVRTDLSSS</sequence>
<feature type="region of interest" description="Disordered" evidence="1">
    <location>
        <begin position="466"/>
        <end position="488"/>
    </location>
</feature>
<proteinExistence type="predicted"/>
<dbReference type="EMBL" id="CAUYUJ010014306">
    <property type="protein sequence ID" value="CAK0839584.1"/>
    <property type="molecule type" value="Genomic_DNA"/>
</dbReference>
<keyword evidence="3" id="KW-1185">Reference proteome</keyword>
<evidence type="ECO:0000313" key="3">
    <source>
        <dbReference type="Proteomes" id="UP001189429"/>
    </source>
</evidence>
<comment type="caution">
    <text evidence="2">The sequence shown here is derived from an EMBL/GenBank/DDBJ whole genome shotgun (WGS) entry which is preliminary data.</text>
</comment>